<gene>
    <name evidence="1" type="ordered locus">syc0587_d</name>
</gene>
<dbReference type="KEGG" id="syc:syc0587_d"/>
<proteinExistence type="predicted"/>
<dbReference type="eggNOG" id="ENOG5032UBP">
    <property type="taxonomic scope" value="Bacteria"/>
</dbReference>
<accession>A0A0H3K3S4</accession>
<evidence type="ECO:0000313" key="1">
    <source>
        <dbReference type="EMBL" id="BAD78777.1"/>
    </source>
</evidence>
<reference evidence="1 2" key="1">
    <citation type="journal article" date="2007" name="Photosyn. Res.">
        <title>Complete nucleotide sequence of the freshwater unicellular cyanobacterium Synechococcus elongatus PCC 6301 chromosome: gene content and organization.</title>
        <authorList>
            <person name="Sugita C."/>
            <person name="Ogata K."/>
            <person name="Shikata M."/>
            <person name="Jikuya H."/>
            <person name="Takano J."/>
            <person name="Furumichi M."/>
            <person name="Kanehisa M."/>
            <person name="Omata T."/>
            <person name="Sugiura M."/>
            <person name="Sugita M."/>
        </authorList>
    </citation>
    <scope>NUCLEOTIDE SEQUENCE [LARGE SCALE GENOMIC DNA]</scope>
    <source>
        <strain evidence="2">ATCC 27144 / PCC 6301 / SAUG 1402/1</strain>
    </source>
</reference>
<name>A0A0H3K3S4_SYNP6</name>
<dbReference type="Proteomes" id="UP000001175">
    <property type="component" value="Chromosome"/>
</dbReference>
<dbReference type="EMBL" id="AP008231">
    <property type="protein sequence ID" value="BAD78777.1"/>
    <property type="molecule type" value="Genomic_DNA"/>
</dbReference>
<organism evidence="1 2">
    <name type="scientific">Synechococcus sp. (strain ATCC 27144 / PCC 6301 / SAUG 1402/1)</name>
    <name type="common">Anacystis nidulans</name>
    <dbReference type="NCBI Taxonomy" id="269084"/>
    <lineage>
        <taxon>Bacteria</taxon>
        <taxon>Bacillati</taxon>
        <taxon>Cyanobacteriota</taxon>
        <taxon>Cyanophyceae</taxon>
        <taxon>Synechococcales</taxon>
        <taxon>Synechococcaceae</taxon>
        <taxon>Synechococcus</taxon>
    </lineage>
</organism>
<dbReference type="GeneID" id="72429807"/>
<dbReference type="RefSeq" id="WP_011242899.1">
    <property type="nucleotide sequence ID" value="NC_006576.1"/>
</dbReference>
<dbReference type="AlphaFoldDB" id="A0A0H3K3S4"/>
<evidence type="ECO:0000313" key="2">
    <source>
        <dbReference type="Proteomes" id="UP000001175"/>
    </source>
</evidence>
<sequence>MPPTFVTDQAWQAAEAVLQPSFIRLIDNLRQVLEASDWQHQVDQQLLWPEGTSDQDQQRWQDLELQLYRASEEEAPALEQELAALPTPQPVYTLQLEQGDRHHQFDLWELCWQLCCPAWQPSGDYDGQVDPVLLTPDGECDWDQLEIKTRQFVEQLLARLNSASEPETVSDR</sequence>
<protein>
    <submittedName>
        <fullName evidence="1">Uncharacterized protein</fullName>
    </submittedName>
</protein>